<dbReference type="Proteomes" id="UP001066276">
    <property type="component" value="Chromosome 10"/>
</dbReference>
<protein>
    <submittedName>
        <fullName evidence="1">Uncharacterized protein</fullName>
    </submittedName>
</protein>
<gene>
    <name evidence="1" type="ORF">NDU88_000365</name>
</gene>
<accession>A0AAV7LVM9</accession>
<dbReference type="EMBL" id="JANPWB010000014">
    <property type="protein sequence ID" value="KAJ1095197.1"/>
    <property type="molecule type" value="Genomic_DNA"/>
</dbReference>
<name>A0AAV7LVM9_PLEWA</name>
<evidence type="ECO:0000313" key="2">
    <source>
        <dbReference type="Proteomes" id="UP001066276"/>
    </source>
</evidence>
<sequence length="101" mass="10926">MHTTGKLTVAEQKLHLLLSLAKNRSLEAARCSVRSRVLTEDSHSVCSVPPGTSPCESLRWHKQNPTDAEGALVTPEGQCCVCPVHAPGCDPPRTHPRPPNK</sequence>
<keyword evidence="2" id="KW-1185">Reference proteome</keyword>
<comment type="caution">
    <text evidence="1">The sequence shown here is derived from an EMBL/GenBank/DDBJ whole genome shotgun (WGS) entry which is preliminary data.</text>
</comment>
<evidence type="ECO:0000313" key="1">
    <source>
        <dbReference type="EMBL" id="KAJ1095197.1"/>
    </source>
</evidence>
<dbReference type="AlphaFoldDB" id="A0AAV7LVM9"/>
<proteinExistence type="predicted"/>
<organism evidence="1 2">
    <name type="scientific">Pleurodeles waltl</name>
    <name type="common">Iberian ribbed newt</name>
    <dbReference type="NCBI Taxonomy" id="8319"/>
    <lineage>
        <taxon>Eukaryota</taxon>
        <taxon>Metazoa</taxon>
        <taxon>Chordata</taxon>
        <taxon>Craniata</taxon>
        <taxon>Vertebrata</taxon>
        <taxon>Euteleostomi</taxon>
        <taxon>Amphibia</taxon>
        <taxon>Batrachia</taxon>
        <taxon>Caudata</taxon>
        <taxon>Salamandroidea</taxon>
        <taxon>Salamandridae</taxon>
        <taxon>Pleurodelinae</taxon>
        <taxon>Pleurodeles</taxon>
    </lineage>
</organism>
<reference evidence="1" key="1">
    <citation type="journal article" date="2022" name="bioRxiv">
        <title>Sequencing and chromosome-scale assembly of the giantPleurodeles waltlgenome.</title>
        <authorList>
            <person name="Brown T."/>
            <person name="Elewa A."/>
            <person name="Iarovenko S."/>
            <person name="Subramanian E."/>
            <person name="Araus A.J."/>
            <person name="Petzold A."/>
            <person name="Susuki M."/>
            <person name="Suzuki K.-i.T."/>
            <person name="Hayashi T."/>
            <person name="Toyoda A."/>
            <person name="Oliveira C."/>
            <person name="Osipova E."/>
            <person name="Leigh N.D."/>
            <person name="Simon A."/>
            <person name="Yun M.H."/>
        </authorList>
    </citation>
    <scope>NUCLEOTIDE SEQUENCE</scope>
    <source>
        <strain evidence="1">20211129_DDA</strain>
        <tissue evidence="1">Liver</tissue>
    </source>
</reference>